<evidence type="ECO:0000313" key="2">
    <source>
        <dbReference type="Proteomes" id="UP000603904"/>
    </source>
</evidence>
<accession>A0ABQ4GBM2</accession>
<gene>
    <name evidence="1" type="ORF">Mco01_74680</name>
</gene>
<sequence>MRGHLAPTALLQPDESARLGTAHLYGGHAGEATVTRPDVLVRPAAATGTPLRHPAREALDAL</sequence>
<name>A0ABQ4GBM2_9ACTN</name>
<organism evidence="1 2">
    <name type="scientific">Microbispora corallina</name>
    <dbReference type="NCBI Taxonomy" id="83302"/>
    <lineage>
        <taxon>Bacteria</taxon>
        <taxon>Bacillati</taxon>
        <taxon>Actinomycetota</taxon>
        <taxon>Actinomycetes</taxon>
        <taxon>Streptosporangiales</taxon>
        <taxon>Streptosporangiaceae</taxon>
        <taxon>Microbispora</taxon>
    </lineage>
</organism>
<protein>
    <submittedName>
        <fullName evidence="1">Uncharacterized protein</fullName>
    </submittedName>
</protein>
<dbReference type="Proteomes" id="UP000603904">
    <property type="component" value="Unassembled WGS sequence"/>
</dbReference>
<evidence type="ECO:0000313" key="1">
    <source>
        <dbReference type="EMBL" id="GIH44468.1"/>
    </source>
</evidence>
<comment type="caution">
    <text evidence="1">The sequence shown here is derived from an EMBL/GenBank/DDBJ whole genome shotgun (WGS) entry which is preliminary data.</text>
</comment>
<dbReference type="EMBL" id="BOOC01000060">
    <property type="protein sequence ID" value="GIH44468.1"/>
    <property type="molecule type" value="Genomic_DNA"/>
</dbReference>
<proteinExistence type="predicted"/>
<keyword evidence="2" id="KW-1185">Reference proteome</keyword>
<reference evidence="1 2" key="1">
    <citation type="submission" date="2021-01" db="EMBL/GenBank/DDBJ databases">
        <title>Whole genome shotgun sequence of Microbispora corallina NBRC 16416.</title>
        <authorList>
            <person name="Komaki H."/>
            <person name="Tamura T."/>
        </authorList>
    </citation>
    <scope>NUCLEOTIDE SEQUENCE [LARGE SCALE GENOMIC DNA]</scope>
    <source>
        <strain evidence="1 2">NBRC 16416</strain>
    </source>
</reference>